<name>R4K4L8_CLOPA</name>
<dbReference type="CDD" id="cd03768">
    <property type="entry name" value="SR_ResInv"/>
    <property type="match status" value="1"/>
</dbReference>
<evidence type="ECO:0000313" key="8">
    <source>
        <dbReference type="EMBL" id="AGK96666.1"/>
    </source>
</evidence>
<keyword evidence="9" id="KW-1185">Reference proteome</keyword>
<keyword evidence="3" id="KW-0238">DNA-binding</keyword>
<dbReference type="GO" id="GO:0000150">
    <property type="term" value="F:DNA strand exchange activity"/>
    <property type="evidence" value="ECO:0007669"/>
    <property type="project" value="InterPro"/>
</dbReference>
<dbReference type="InterPro" id="IPR050639">
    <property type="entry name" value="SSR_resolvase"/>
</dbReference>
<dbReference type="PANTHER" id="PTHR30461:SF26">
    <property type="entry name" value="RESOLVASE HOMOLOG YNEB"/>
    <property type="match status" value="1"/>
</dbReference>
<dbReference type="PROSITE" id="PS00397">
    <property type="entry name" value="RECOMBINASES_1"/>
    <property type="match status" value="1"/>
</dbReference>
<feature type="domain" description="Resolvase/invertase-type recombinase catalytic" evidence="7">
    <location>
        <begin position="4"/>
        <end position="153"/>
    </location>
</feature>
<comment type="similarity">
    <text evidence="1">Belongs to the site-specific recombinase resolvase family.</text>
</comment>
<dbReference type="Proteomes" id="UP000013523">
    <property type="component" value="Chromosome"/>
</dbReference>
<evidence type="ECO:0000256" key="5">
    <source>
        <dbReference type="PIRSR" id="PIRSR606118-50"/>
    </source>
</evidence>
<evidence type="ECO:0000256" key="3">
    <source>
        <dbReference type="ARBA" id="ARBA00023125"/>
    </source>
</evidence>
<proteinExistence type="inferred from homology"/>
<dbReference type="Pfam" id="PF00239">
    <property type="entry name" value="Resolvase"/>
    <property type="match status" value="1"/>
</dbReference>
<dbReference type="GO" id="GO:0015074">
    <property type="term" value="P:DNA integration"/>
    <property type="evidence" value="ECO:0007669"/>
    <property type="project" value="UniProtKB-KW"/>
</dbReference>
<dbReference type="InterPro" id="IPR006118">
    <property type="entry name" value="Recombinase_CS"/>
</dbReference>
<evidence type="ECO:0000259" key="7">
    <source>
        <dbReference type="PROSITE" id="PS51736"/>
    </source>
</evidence>
<sequence>MKNKIFAYIRVSSKDQNTDRQMDAINEYCKSNDINLDERDIYTDKASGKNFNREKYQALKINFREGDTLIIKELDRLGRDMVMIKEEWHELTKSHINIVVIDTPILNTTNKTDLEKSLISNIVFELLAYMAQKERLKIKQRQSEGIAAARAKGKHLGRPKAEYPSNWNEVIPKWENGEITAVEAMKFLNLKKNTFYKLTKKLRNEKRNKEIKKLLS</sequence>
<dbReference type="SMART" id="SM00857">
    <property type="entry name" value="Resolvase"/>
    <property type="match status" value="1"/>
</dbReference>
<dbReference type="RefSeq" id="WP_015614984.1">
    <property type="nucleotide sequence ID" value="NC_021182.1"/>
</dbReference>
<accession>R4K4L8</accession>
<dbReference type="OrthoDB" id="9797501at2"/>
<dbReference type="PATRIC" id="fig|86416.3.peg.1726"/>
<dbReference type="InterPro" id="IPR006119">
    <property type="entry name" value="Resolv_N"/>
</dbReference>
<dbReference type="PANTHER" id="PTHR30461">
    <property type="entry name" value="DNA-INVERTASE FROM LAMBDOID PROPHAGE"/>
    <property type="match status" value="1"/>
</dbReference>
<dbReference type="eggNOG" id="COG1961">
    <property type="taxonomic scope" value="Bacteria"/>
</dbReference>
<evidence type="ECO:0000256" key="2">
    <source>
        <dbReference type="ARBA" id="ARBA00022908"/>
    </source>
</evidence>
<dbReference type="HOGENOM" id="CLU_010686_5_1_9"/>
<evidence type="ECO:0000313" key="9">
    <source>
        <dbReference type="Proteomes" id="UP000013523"/>
    </source>
</evidence>
<gene>
    <name evidence="8" type="ORF">Clopa_1749</name>
</gene>
<dbReference type="PROSITE" id="PS51736">
    <property type="entry name" value="RECOMBINASES_3"/>
    <property type="match status" value="1"/>
</dbReference>
<organism evidence="8 9">
    <name type="scientific">Clostridium pasteurianum BC1</name>
    <dbReference type="NCBI Taxonomy" id="86416"/>
    <lineage>
        <taxon>Bacteria</taxon>
        <taxon>Bacillati</taxon>
        <taxon>Bacillota</taxon>
        <taxon>Clostridia</taxon>
        <taxon>Eubacteriales</taxon>
        <taxon>Clostridiaceae</taxon>
        <taxon>Clostridium</taxon>
    </lineage>
</organism>
<dbReference type="GO" id="GO:0003677">
    <property type="term" value="F:DNA binding"/>
    <property type="evidence" value="ECO:0007669"/>
    <property type="project" value="UniProtKB-KW"/>
</dbReference>
<reference evidence="8 9" key="1">
    <citation type="submission" date="2012-01" db="EMBL/GenBank/DDBJ databases">
        <title>Complete sequence of chromosome of Clostridium pasteurianum BC1.</title>
        <authorList>
            <consortium name="US DOE Joint Genome Institute"/>
            <person name="Lucas S."/>
            <person name="Han J."/>
            <person name="Lapidus A."/>
            <person name="Cheng J.-F."/>
            <person name="Goodwin L."/>
            <person name="Pitluck S."/>
            <person name="Peters L."/>
            <person name="Mikhailova N."/>
            <person name="Teshima H."/>
            <person name="Detter J.C."/>
            <person name="Han C."/>
            <person name="Tapia R."/>
            <person name="Land M."/>
            <person name="Hauser L."/>
            <person name="Kyrpides N."/>
            <person name="Ivanova N."/>
            <person name="Pagani I."/>
            <person name="Dunn J."/>
            <person name="Taghavi S."/>
            <person name="Francis A."/>
            <person name="van der Lelie D."/>
            <person name="Woyke T."/>
        </authorList>
    </citation>
    <scope>NUCLEOTIDE SEQUENCE [LARGE SCALE GENOMIC DNA]</scope>
    <source>
        <strain evidence="8 9">BC1</strain>
    </source>
</reference>
<dbReference type="EMBL" id="CP003261">
    <property type="protein sequence ID" value="AGK96666.1"/>
    <property type="molecule type" value="Genomic_DNA"/>
</dbReference>
<dbReference type="STRING" id="86416.Clopa_1749"/>
<dbReference type="KEGG" id="cpas:Clopa_1749"/>
<evidence type="ECO:0000256" key="6">
    <source>
        <dbReference type="PROSITE-ProRule" id="PRU10137"/>
    </source>
</evidence>
<dbReference type="AlphaFoldDB" id="R4K4L8"/>
<dbReference type="InterPro" id="IPR036162">
    <property type="entry name" value="Resolvase-like_N_sf"/>
</dbReference>
<keyword evidence="2" id="KW-0229">DNA integration</keyword>
<protein>
    <submittedName>
        <fullName evidence="8">Site-specific recombinase, DNA invertase Pin</fullName>
    </submittedName>
</protein>
<dbReference type="Gene3D" id="3.40.50.1390">
    <property type="entry name" value="Resolvase, N-terminal catalytic domain"/>
    <property type="match status" value="1"/>
</dbReference>
<dbReference type="SUPFAM" id="SSF53041">
    <property type="entry name" value="Resolvase-like"/>
    <property type="match status" value="1"/>
</dbReference>
<dbReference type="PROSITE" id="PS00398">
    <property type="entry name" value="RECOMBINASES_2"/>
    <property type="match status" value="1"/>
</dbReference>
<evidence type="ECO:0000256" key="1">
    <source>
        <dbReference type="ARBA" id="ARBA00009913"/>
    </source>
</evidence>
<keyword evidence="4" id="KW-0233">DNA recombination</keyword>
<feature type="active site" description="O-(5'-phospho-DNA)-serine intermediate" evidence="5 6">
    <location>
        <position position="12"/>
    </location>
</feature>
<evidence type="ECO:0000256" key="4">
    <source>
        <dbReference type="ARBA" id="ARBA00023172"/>
    </source>
</evidence>